<name>A0A2S0IAV2_9BURK</name>
<evidence type="ECO:0000313" key="2">
    <source>
        <dbReference type="Proteomes" id="UP000239477"/>
    </source>
</evidence>
<proteinExistence type="predicted"/>
<dbReference type="Proteomes" id="UP000239477">
    <property type="component" value="Chromosome"/>
</dbReference>
<sequence length="71" mass="7667">MSPPFYVHPLIVALAGAGTTAFSHGQKDDVAAAPHRFPYLKNCLAIARFGQIMPSMDRAGFAPAFTRAPFF</sequence>
<dbReference type="EMBL" id="CP023270">
    <property type="protein sequence ID" value="AVJ29104.1"/>
    <property type="molecule type" value="Genomic_DNA"/>
</dbReference>
<reference evidence="1 2" key="1">
    <citation type="submission" date="2017-09" db="EMBL/GenBank/DDBJ databases">
        <title>Genomic, metabolic, and phenotypic characteristics of bacterial isolates from the natural microbiome of the model nematode Caenorhabditis elegans.</title>
        <authorList>
            <person name="Zimmermann J."/>
            <person name="Obeng N."/>
            <person name="Yang W."/>
            <person name="Obeng O."/>
            <person name="Kissoyan K."/>
            <person name="Pees B."/>
            <person name="Dirksen P."/>
            <person name="Hoppner M."/>
            <person name="Franke A."/>
            <person name="Rosenstiel P."/>
            <person name="Leippe M."/>
            <person name="Dierking K."/>
            <person name="Kaleta C."/>
            <person name="Schulenburg H."/>
        </authorList>
    </citation>
    <scope>NUCLEOTIDE SEQUENCE [LARGE SCALE GENOMIC DNA]</scope>
    <source>
        <strain evidence="1 2">MYb73</strain>
    </source>
</reference>
<evidence type="ECO:0000313" key="1">
    <source>
        <dbReference type="EMBL" id="AVJ29104.1"/>
    </source>
</evidence>
<dbReference type="AlphaFoldDB" id="A0A2S0IAV2"/>
<keyword evidence="2" id="KW-1185">Reference proteome</keyword>
<gene>
    <name evidence="1" type="ORF">CLM73_19375</name>
</gene>
<accession>A0A2S0IAV2</accession>
<organism evidence="1 2">
    <name type="scientific">Achromobacter spanius</name>
    <dbReference type="NCBI Taxonomy" id="217203"/>
    <lineage>
        <taxon>Bacteria</taxon>
        <taxon>Pseudomonadati</taxon>
        <taxon>Pseudomonadota</taxon>
        <taxon>Betaproteobacteria</taxon>
        <taxon>Burkholderiales</taxon>
        <taxon>Alcaligenaceae</taxon>
        <taxon>Achromobacter</taxon>
    </lineage>
</organism>
<protein>
    <submittedName>
        <fullName evidence="1">Uncharacterized protein</fullName>
    </submittedName>
</protein>